<dbReference type="GeneID" id="28848604"/>
<dbReference type="EMBL" id="LSBJ02000005">
    <property type="protein sequence ID" value="OAQ64067.1"/>
    <property type="molecule type" value="Genomic_DNA"/>
</dbReference>
<dbReference type="AlphaFoldDB" id="A0A179FF88"/>
<protein>
    <submittedName>
        <fullName evidence="1">Uncharacterized protein</fullName>
    </submittedName>
</protein>
<reference evidence="1 2" key="1">
    <citation type="journal article" date="2016" name="PLoS Pathog.">
        <title>Biosynthesis of antibiotic leucinostatins in bio-control fungus Purpureocillium lilacinum and their inhibition on phytophthora revealed by genome mining.</title>
        <authorList>
            <person name="Wang G."/>
            <person name="Liu Z."/>
            <person name="Lin R."/>
            <person name="Li E."/>
            <person name="Mao Z."/>
            <person name="Ling J."/>
            <person name="Yang Y."/>
            <person name="Yin W.B."/>
            <person name="Xie B."/>
        </authorList>
    </citation>
    <scope>NUCLEOTIDE SEQUENCE [LARGE SCALE GENOMIC DNA]</scope>
    <source>
        <strain evidence="1">170</strain>
    </source>
</reference>
<accession>A0A179FF88</accession>
<dbReference type="KEGG" id="pchm:VFPPC_05410"/>
<sequence length="85" mass="9659">MRDVRNCPLLIQMHIQTVLSKVPSHHLPRRNDAMLLREMFLAKDFSVLCVGELLPHEFVLPFFGLIAGLAGDSGYNEGHIECVDW</sequence>
<dbReference type="Proteomes" id="UP000078397">
    <property type="component" value="Unassembled WGS sequence"/>
</dbReference>
<gene>
    <name evidence="1" type="ORF">VFPPC_05410</name>
</gene>
<proteinExistence type="predicted"/>
<keyword evidence="2" id="KW-1185">Reference proteome</keyword>
<evidence type="ECO:0000313" key="2">
    <source>
        <dbReference type="Proteomes" id="UP000078397"/>
    </source>
</evidence>
<comment type="caution">
    <text evidence="1">The sequence shown here is derived from an EMBL/GenBank/DDBJ whole genome shotgun (WGS) entry which is preliminary data.</text>
</comment>
<organism evidence="1 2">
    <name type="scientific">Pochonia chlamydosporia 170</name>
    <dbReference type="NCBI Taxonomy" id="1380566"/>
    <lineage>
        <taxon>Eukaryota</taxon>
        <taxon>Fungi</taxon>
        <taxon>Dikarya</taxon>
        <taxon>Ascomycota</taxon>
        <taxon>Pezizomycotina</taxon>
        <taxon>Sordariomycetes</taxon>
        <taxon>Hypocreomycetidae</taxon>
        <taxon>Hypocreales</taxon>
        <taxon>Clavicipitaceae</taxon>
        <taxon>Pochonia</taxon>
    </lineage>
</organism>
<name>A0A179FF88_METCM</name>
<dbReference type="RefSeq" id="XP_018141381.1">
    <property type="nucleotide sequence ID" value="XM_018284610.1"/>
</dbReference>
<evidence type="ECO:0000313" key="1">
    <source>
        <dbReference type="EMBL" id="OAQ64067.1"/>
    </source>
</evidence>